<name>A0AAJ7XDH2_PETMA</name>
<dbReference type="InterPro" id="IPR012461">
    <property type="entry name" value="SACK1"/>
</dbReference>
<dbReference type="PANTHER" id="PTHR16181">
    <property type="entry name" value="PROTEIN FAM83A-RELATED"/>
    <property type="match status" value="1"/>
</dbReference>
<dbReference type="PANTHER" id="PTHR16181:SF29">
    <property type="entry name" value="PROTEIN FAM83A-RELATED"/>
    <property type="match status" value="1"/>
</dbReference>
<dbReference type="AlphaFoldDB" id="A0AAJ7XDH2"/>
<evidence type="ECO:0000259" key="4">
    <source>
        <dbReference type="Pfam" id="PF07894"/>
    </source>
</evidence>
<keyword evidence="2" id="KW-0175">Coiled coil</keyword>
<accession>A0AAJ7XDH2</accession>
<dbReference type="GO" id="GO:0032006">
    <property type="term" value="P:regulation of TOR signaling"/>
    <property type="evidence" value="ECO:0007669"/>
    <property type="project" value="TreeGrafter"/>
</dbReference>
<dbReference type="GO" id="GO:0019901">
    <property type="term" value="F:protein kinase binding"/>
    <property type="evidence" value="ECO:0007669"/>
    <property type="project" value="TreeGrafter"/>
</dbReference>
<feature type="domain" description="Scaffolding anchor of CK1" evidence="4">
    <location>
        <begin position="21"/>
        <end position="303"/>
    </location>
</feature>
<gene>
    <name evidence="6" type="primary">LOC116954097</name>
</gene>
<proteinExistence type="inferred from homology"/>
<comment type="similarity">
    <text evidence="1">Belongs to the FAM83 family.</text>
</comment>
<protein>
    <submittedName>
        <fullName evidence="6">Protein FAM83D-like</fullName>
    </submittedName>
</protein>
<feature type="compositionally biased region" description="Basic and acidic residues" evidence="3">
    <location>
        <begin position="495"/>
        <end position="504"/>
    </location>
</feature>
<dbReference type="Proteomes" id="UP001318040">
    <property type="component" value="Chromosome 54"/>
</dbReference>
<dbReference type="GO" id="GO:0007165">
    <property type="term" value="P:signal transduction"/>
    <property type="evidence" value="ECO:0007669"/>
    <property type="project" value="TreeGrafter"/>
</dbReference>
<evidence type="ECO:0000256" key="1">
    <source>
        <dbReference type="ARBA" id="ARBA00006937"/>
    </source>
</evidence>
<keyword evidence="5" id="KW-1185">Reference proteome</keyword>
<evidence type="ECO:0000313" key="6">
    <source>
        <dbReference type="RefSeq" id="XP_032830421.1"/>
    </source>
</evidence>
<feature type="compositionally biased region" description="Basic and acidic residues" evidence="3">
    <location>
        <begin position="394"/>
        <end position="403"/>
    </location>
</feature>
<evidence type="ECO:0000256" key="2">
    <source>
        <dbReference type="SAM" id="Coils"/>
    </source>
</evidence>
<sequence length="684" mass="74588">MAGEGSQCLDEQWSSQQWLAAKREAEETYVEVQREAVEALLRSGRAAYDDFVLKERLRGFLGEGEIEELLRWAVAPPAAADDDAEDAERTQHEREDGAVRAEREGSLASTYFPEQSDVETPMLELGWPCYKGQYRGVSRAEVYLQPYVGEGAGSCRDGVRKLARGAQSLIALVMDAFTDVEIFRDLVEASVKKRVPVYILLEPLGVPDFLLMSERAGHSLSQLKNVRVRTVPGLTYYTRFGVKVTGQLREKYMLVDGCRVGIGSYSYTWSDFKLHRSTLAVLSGQITEVYDNDFRILYALSQPLCVPGVGAVPTPSRPPGKLQHALGERCETAPGQESIRSPVSPGRAAEVRPGADDDDPVATWCRRHAAEPPPPITPGAAAADAATQTEEATVEERPSDRRKSFLAPHKRPLQPITPPQQPVPPQQQQPVTSAKNVAPGRRSMVSGGPGVSRRTSMGPGKRQKDGGVTPGPQQHGTAGAVVARRRSLTQKRRRSDTPAPDKRRAVNGASPEEQPCNEDGQEAGNQMEVRQVGAAQEPRPVPVKVGGENSAGGIGELQNGQVALARGAGGTELQQYLGQLRVERQVHYDKLRMKVDGLLVGISRRPIANWIKAHQAATGHSSARQQQQQRREAPPGAVTRSAGVHRDVLPGAFTRRAREKSKENRKLPIGPLTHSGRPISRTGL</sequence>
<dbReference type="GO" id="GO:0097431">
    <property type="term" value="C:mitotic spindle pole"/>
    <property type="evidence" value="ECO:0007669"/>
    <property type="project" value="TreeGrafter"/>
</dbReference>
<feature type="coiled-coil region" evidence="2">
    <location>
        <begin position="15"/>
        <end position="42"/>
    </location>
</feature>
<dbReference type="Gene3D" id="3.30.870.10">
    <property type="entry name" value="Endonuclease Chain A"/>
    <property type="match status" value="1"/>
</dbReference>
<dbReference type="KEGG" id="pmrn:116954097"/>
<dbReference type="Pfam" id="PF07894">
    <property type="entry name" value="SACK1"/>
    <property type="match status" value="1"/>
</dbReference>
<dbReference type="GO" id="GO:0070372">
    <property type="term" value="P:regulation of ERK1 and ERK2 cascade"/>
    <property type="evidence" value="ECO:0007669"/>
    <property type="project" value="TreeGrafter"/>
</dbReference>
<feature type="compositionally biased region" description="Basic and acidic residues" evidence="3">
    <location>
        <begin position="87"/>
        <end position="102"/>
    </location>
</feature>
<dbReference type="SUPFAM" id="SSF56024">
    <property type="entry name" value="Phospholipase D/nuclease"/>
    <property type="match status" value="1"/>
</dbReference>
<dbReference type="GO" id="GO:1902808">
    <property type="term" value="P:positive regulation of cell cycle G1/S phase transition"/>
    <property type="evidence" value="ECO:0007669"/>
    <property type="project" value="TreeGrafter"/>
</dbReference>
<feature type="compositionally biased region" description="Pro residues" evidence="3">
    <location>
        <begin position="415"/>
        <end position="427"/>
    </location>
</feature>
<feature type="region of interest" description="Disordered" evidence="3">
    <location>
        <begin position="314"/>
        <end position="524"/>
    </location>
</feature>
<feature type="compositionally biased region" description="Low complexity" evidence="3">
    <location>
        <begin position="378"/>
        <end position="391"/>
    </location>
</feature>
<dbReference type="GO" id="GO:1902480">
    <property type="term" value="P:protein localization to mitotic spindle"/>
    <property type="evidence" value="ECO:0007669"/>
    <property type="project" value="TreeGrafter"/>
</dbReference>
<evidence type="ECO:0000256" key="3">
    <source>
        <dbReference type="SAM" id="MobiDB-lite"/>
    </source>
</evidence>
<feature type="region of interest" description="Disordered" evidence="3">
    <location>
        <begin position="614"/>
        <end position="684"/>
    </location>
</feature>
<evidence type="ECO:0000313" key="5">
    <source>
        <dbReference type="Proteomes" id="UP001318040"/>
    </source>
</evidence>
<organism evidence="5 6">
    <name type="scientific">Petromyzon marinus</name>
    <name type="common">Sea lamprey</name>
    <dbReference type="NCBI Taxonomy" id="7757"/>
    <lineage>
        <taxon>Eukaryota</taxon>
        <taxon>Metazoa</taxon>
        <taxon>Chordata</taxon>
        <taxon>Craniata</taxon>
        <taxon>Vertebrata</taxon>
        <taxon>Cyclostomata</taxon>
        <taxon>Hyperoartia</taxon>
        <taxon>Petromyzontiformes</taxon>
        <taxon>Petromyzontidae</taxon>
        <taxon>Petromyzon</taxon>
    </lineage>
</organism>
<reference evidence="6" key="1">
    <citation type="submission" date="2025-08" db="UniProtKB">
        <authorList>
            <consortium name="RefSeq"/>
        </authorList>
    </citation>
    <scope>IDENTIFICATION</scope>
    <source>
        <tissue evidence="6">Sperm</tissue>
    </source>
</reference>
<dbReference type="RefSeq" id="XP_032830421.1">
    <property type="nucleotide sequence ID" value="XM_032974530.1"/>
</dbReference>
<dbReference type="InterPro" id="IPR050944">
    <property type="entry name" value="FAM83"/>
</dbReference>
<feature type="compositionally biased region" description="Basic residues" evidence="3">
    <location>
        <begin position="483"/>
        <end position="494"/>
    </location>
</feature>
<dbReference type="GO" id="GO:0005829">
    <property type="term" value="C:cytosol"/>
    <property type="evidence" value="ECO:0007669"/>
    <property type="project" value="TreeGrafter"/>
</dbReference>
<feature type="region of interest" description="Disordered" evidence="3">
    <location>
        <begin position="80"/>
        <end position="102"/>
    </location>
</feature>